<dbReference type="Proteomes" id="UP000008744">
    <property type="component" value="Unassembled WGS sequence"/>
</dbReference>
<dbReference type="AlphaFoldDB" id="B4H6W3"/>
<feature type="compositionally biased region" description="Acidic residues" evidence="1">
    <location>
        <begin position="9"/>
        <end position="26"/>
    </location>
</feature>
<accession>B4H6W3</accession>
<dbReference type="EMBL" id="CH479215">
    <property type="protein sequence ID" value="EDW33551.1"/>
    <property type="molecule type" value="Genomic_DNA"/>
</dbReference>
<gene>
    <name evidence="2" type="primary">Dper\GL21625</name>
    <name evidence="2" type="ORF">Dper_GL21625</name>
</gene>
<evidence type="ECO:0000313" key="3">
    <source>
        <dbReference type="Proteomes" id="UP000008744"/>
    </source>
</evidence>
<feature type="region of interest" description="Disordered" evidence="1">
    <location>
        <begin position="1"/>
        <end position="26"/>
    </location>
</feature>
<proteinExistence type="predicted"/>
<dbReference type="HOGENOM" id="CLU_2485695_0_0_1"/>
<reference evidence="2 3" key="1">
    <citation type="journal article" date="2007" name="Nature">
        <title>Evolution of genes and genomes on the Drosophila phylogeny.</title>
        <authorList>
            <consortium name="Drosophila 12 Genomes Consortium"/>
            <person name="Clark A.G."/>
            <person name="Eisen M.B."/>
            <person name="Smith D.R."/>
            <person name="Bergman C.M."/>
            <person name="Oliver B."/>
            <person name="Markow T.A."/>
            <person name="Kaufman T.C."/>
            <person name="Kellis M."/>
            <person name="Gelbart W."/>
            <person name="Iyer V.N."/>
            <person name="Pollard D.A."/>
            <person name="Sackton T.B."/>
            <person name="Larracuente A.M."/>
            <person name="Singh N.D."/>
            <person name="Abad J.P."/>
            <person name="Abt D.N."/>
            <person name="Adryan B."/>
            <person name="Aguade M."/>
            <person name="Akashi H."/>
            <person name="Anderson W.W."/>
            <person name="Aquadro C.F."/>
            <person name="Ardell D.H."/>
            <person name="Arguello R."/>
            <person name="Artieri C.G."/>
            <person name="Barbash D.A."/>
            <person name="Barker D."/>
            <person name="Barsanti P."/>
            <person name="Batterham P."/>
            <person name="Batzoglou S."/>
            <person name="Begun D."/>
            <person name="Bhutkar A."/>
            <person name="Blanco E."/>
            <person name="Bosak S.A."/>
            <person name="Bradley R.K."/>
            <person name="Brand A.D."/>
            <person name="Brent M.R."/>
            <person name="Brooks A.N."/>
            <person name="Brown R.H."/>
            <person name="Butlin R.K."/>
            <person name="Caggese C."/>
            <person name="Calvi B.R."/>
            <person name="Bernardo de Carvalho A."/>
            <person name="Caspi A."/>
            <person name="Castrezana S."/>
            <person name="Celniker S.E."/>
            <person name="Chang J.L."/>
            <person name="Chapple C."/>
            <person name="Chatterji S."/>
            <person name="Chinwalla A."/>
            <person name="Civetta A."/>
            <person name="Clifton S.W."/>
            <person name="Comeron J.M."/>
            <person name="Costello J.C."/>
            <person name="Coyne J.A."/>
            <person name="Daub J."/>
            <person name="David R.G."/>
            <person name="Delcher A.L."/>
            <person name="Delehaunty K."/>
            <person name="Do C.B."/>
            <person name="Ebling H."/>
            <person name="Edwards K."/>
            <person name="Eickbush T."/>
            <person name="Evans J.D."/>
            <person name="Filipski A."/>
            <person name="Findeiss S."/>
            <person name="Freyhult E."/>
            <person name="Fulton L."/>
            <person name="Fulton R."/>
            <person name="Garcia A.C."/>
            <person name="Gardiner A."/>
            <person name="Garfield D.A."/>
            <person name="Garvin B.E."/>
            <person name="Gibson G."/>
            <person name="Gilbert D."/>
            <person name="Gnerre S."/>
            <person name="Godfrey J."/>
            <person name="Good R."/>
            <person name="Gotea V."/>
            <person name="Gravely B."/>
            <person name="Greenberg A.J."/>
            <person name="Griffiths-Jones S."/>
            <person name="Gross S."/>
            <person name="Guigo R."/>
            <person name="Gustafson E.A."/>
            <person name="Haerty W."/>
            <person name="Hahn M.W."/>
            <person name="Halligan D.L."/>
            <person name="Halpern A.L."/>
            <person name="Halter G.M."/>
            <person name="Han M.V."/>
            <person name="Heger A."/>
            <person name="Hillier L."/>
            <person name="Hinrichs A.S."/>
            <person name="Holmes I."/>
            <person name="Hoskins R.A."/>
            <person name="Hubisz M.J."/>
            <person name="Hultmark D."/>
            <person name="Huntley M.A."/>
            <person name="Jaffe D.B."/>
            <person name="Jagadeeshan S."/>
            <person name="Jeck W.R."/>
            <person name="Johnson J."/>
            <person name="Jones C.D."/>
            <person name="Jordan W.C."/>
            <person name="Karpen G.H."/>
            <person name="Kataoka E."/>
            <person name="Keightley P.D."/>
            <person name="Kheradpour P."/>
            <person name="Kirkness E.F."/>
            <person name="Koerich L.B."/>
            <person name="Kristiansen K."/>
            <person name="Kudrna D."/>
            <person name="Kulathinal R.J."/>
            <person name="Kumar S."/>
            <person name="Kwok R."/>
            <person name="Lander E."/>
            <person name="Langley C.H."/>
            <person name="Lapoint R."/>
            <person name="Lazzaro B.P."/>
            <person name="Lee S.J."/>
            <person name="Levesque L."/>
            <person name="Li R."/>
            <person name="Lin C.F."/>
            <person name="Lin M.F."/>
            <person name="Lindblad-Toh K."/>
            <person name="Llopart A."/>
            <person name="Long M."/>
            <person name="Low L."/>
            <person name="Lozovsky E."/>
            <person name="Lu J."/>
            <person name="Luo M."/>
            <person name="Machado C.A."/>
            <person name="Makalowski W."/>
            <person name="Marzo M."/>
            <person name="Matsuda M."/>
            <person name="Matzkin L."/>
            <person name="McAllister B."/>
            <person name="McBride C.S."/>
            <person name="McKernan B."/>
            <person name="McKernan K."/>
            <person name="Mendez-Lago M."/>
            <person name="Minx P."/>
            <person name="Mollenhauer M.U."/>
            <person name="Montooth K."/>
            <person name="Mount S.M."/>
            <person name="Mu X."/>
            <person name="Myers E."/>
            <person name="Negre B."/>
            <person name="Newfeld S."/>
            <person name="Nielsen R."/>
            <person name="Noor M.A."/>
            <person name="O'Grady P."/>
            <person name="Pachter L."/>
            <person name="Papaceit M."/>
            <person name="Parisi M.J."/>
            <person name="Parisi M."/>
            <person name="Parts L."/>
            <person name="Pedersen J.S."/>
            <person name="Pesole G."/>
            <person name="Phillippy A.M."/>
            <person name="Ponting C.P."/>
            <person name="Pop M."/>
            <person name="Porcelli D."/>
            <person name="Powell J.R."/>
            <person name="Prohaska S."/>
            <person name="Pruitt K."/>
            <person name="Puig M."/>
            <person name="Quesneville H."/>
            <person name="Ram K.R."/>
            <person name="Rand D."/>
            <person name="Rasmussen M.D."/>
            <person name="Reed L.K."/>
            <person name="Reenan R."/>
            <person name="Reily A."/>
            <person name="Remington K.A."/>
            <person name="Rieger T.T."/>
            <person name="Ritchie M.G."/>
            <person name="Robin C."/>
            <person name="Rogers Y.H."/>
            <person name="Rohde C."/>
            <person name="Rozas J."/>
            <person name="Rubenfield M.J."/>
            <person name="Ruiz A."/>
            <person name="Russo S."/>
            <person name="Salzberg S.L."/>
            <person name="Sanchez-Gracia A."/>
            <person name="Saranga D.J."/>
            <person name="Sato H."/>
            <person name="Schaeffer S.W."/>
            <person name="Schatz M.C."/>
            <person name="Schlenke T."/>
            <person name="Schwartz R."/>
            <person name="Segarra C."/>
            <person name="Singh R.S."/>
            <person name="Sirot L."/>
            <person name="Sirota M."/>
            <person name="Sisneros N.B."/>
            <person name="Smith C.D."/>
            <person name="Smith T.F."/>
            <person name="Spieth J."/>
            <person name="Stage D.E."/>
            <person name="Stark A."/>
            <person name="Stephan W."/>
            <person name="Strausberg R.L."/>
            <person name="Strempel S."/>
            <person name="Sturgill D."/>
            <person name="Sutton G."/>
            <person name="Sutton G.G."/>
            <person name="Tao W."/>
            <person name="Teichmann S."/>
            <person name="Tobari Y.N."/>
            <person name="Tomimura Y."/>
            <person name="Tsolas J.M."/>
            <person name="Valente V.L."/>
            <person name="Venter E."/>
            <person name="Venter J.C."/>
            <person name="Vicario S."/>
            <person name="Vieira F.G."/>
            <person name="Vilella A.J."/>
            <person name="Villasante A."/>
            <person name="Walenz B."/>
            <person name="Wang J."/>
            <person name="Wasserman M."/>
            <person name="Watts T."/>
            <person name="Wilson D."/>
            <person name="Wilson R.K."/>
            <person name="Wing R.A."/>
            <person name="Wolfner M.F."/>
            <person name="Wong A."/>
            <person name="Wong G.K."/>
            <person name="Wu C.I."/>
            <person name="Wu G."/>
            <person name="Yamamoto D."/>
            <person name="Yang H.P."/>
            <person name="Yang S.P."/>
            <person name="Yorke J.A."/>
            <person name="Yoshida K."/>
            <person name="Zdobnov E."/>
            <person name="Zhang P."/>
            <person name="Zhang Y."/>
            <person name="Zimin A.V."/>
            <person name="Baldwin J."/>
            <person name="Abdouelleil A."/>
            <person name="Abdulkadir J."/>
            <person name="Abebe A."/>
            <person name="Abera B."/>
            <person name="Abreu J."/>
            <person name="Acer S.C."/>
            <person name="Aftuck L."/>
            <person name="Alexander A."/>
            <person name="An P."/>
            <person name="Anderson E."/>
            <person name="Anderson S."/>
            <person name="Arachi H."/>
            <person name="Azer M."/>
            <person name="Bachantsang P."/>
            <person name="Barry A."/>
            <person name="Bayul T."/>
            <person name="Berlin A."/>
            <person name="Bessette D."/>
            <person name="Bloom T."/>
            <person name="Blye J."/>
            <person name="Boguslavskiy L."/>
            <person name="Bonnet C."/>
            <person name="Boukhgalter B."/>
            <person name="Bourzgui I."/>
            <person name="Brown A."/>
            <person name="Cahill P."/>
            <person name="Channer S."/>
            <person name="Cheshatsang Y."/>
            <person name="Chuda L."/>
            <person name="Citroen M."/>
            <person name="Collymore A."/>
            <person name="Cooke P."/>
            <person name="Costello M."/>
            <person name="D'Aco K."/>
            <person name="Daza R."/>
            <person name="De Haan G."/>
            <person name="DeGray S."/>
            <person name="DeMaso C."/>
            <person name="Dhargay N."/>
            <person name="Dooley K."/>
            <person name="Dooley E."/>
            <person name="Doricent M."/>
            <person name="Dorje P."/>
            <person name="Dorjee K."/>
            <person name="Dupes A."/>
            <person name="Elong R."/>
            <person name="Falk J."/>
            <person name="Farina A."/>
            <person name="Faro S."/>
            <person name="Ferguson D."/>
            <person name="Fisher S."/>
            <person name="Foley C.D."/>
            <person name="Franke A."/>
            <person name="Friedrich D."/>
            <person name="Gadbois L."/>
            <person name="Gearin G."/>
            <person name="Gearin C.R."/>
            <person name="Giannoukos G."/>
            <person name="Goode T."/>
            <person name="Graham J."/>
            <person name="Grandbois E."/>
            <person name="Grewal S."/>
            <person name="Gyaltsen K."/>
            <person name="Hafez N."/>
            <person name="Hagos B."/>
            <person name="Hall J."/>
            <person name="Henson C."/>
            <person name="Hollinger A."/>
            <person name="Honan T."/>
            <person name="Huard M.D."/>
            <person name="Hughes L."/>
            <person name="Hurhula B."/>
            <person name="Husby M.E."/>
            <person name="Kamat A."/>
            <person name="Kanga B."/>
            <person name="Kashin S."/>
            <person name="Khazanovich D."/>
            <person name="Kisner P."/>
            <person name="Lance K."/>
            <person name="Lara M."/>
            <person name="Lee W."/>
            <person name="Lennon N."/>
            <person name="Letendre F."/>
            <person name="LeVine R."/>
            <person name="Lipovsky A."/>
            <person name="Liu X."/>
            <person name="Liu J."/>
            <person name="Liu S."/>
            <person name="Lokyitsang T."/>
            <person name="Lokyitsang Y."/>
            <person name="Lubonja R."/>
            <person name="Lui A."/>
            <person name="MacDonald P."/>
            <person name="Magnisalis V."/>
            <person name="Maru K."/>
            <person name="Matthews C."/>
            <person name="McCusker W."/>
            <person name="McDonough S."/>
            <person name="Mehta T."/>
            <person name="Meldrim J."/>
            <person name="Meneus L."/>
            <person name="Mihai O."/>
            <person name="Mihalev A."/>
            <person name="Mihova T."/>
            <person name="Mittelman R."/>
            <person name="Mlenga V."/>
            <person name="Montmayeur A."/>
            <person name="Mulrain L."/>
            <person name="Navidi A."/>
            <person name="Naylor J."/>
            <person name="Negash T."/>
            <person name="Nguyen T."/>
            <person name="Nguyen N."/>
            <person name="Nicol R."/>
            <person name="Norbu C."/>
            <person name="Norbu N."/>
            <person name="Novod N."/>
            <person name="O'Neill B."/>
            <person name="Osman S."/>
            <person name="Markiewicz E."/>
            <person name="Oyono O.L."/>
            <person name="Patti C."/>
            <person name="Phunkhang P."/>
            <person name="Pierre F."/>
            <person name="Priest M."/>
            <person name="Raghuraman S."/>
            <person name="Rege F."/>
            <person name="Reyes R."/>
            <person name="Rise C."/>
            <person name="Rogov P."/>
            <person name="Ross K."/>
            <person name="Ryan E."/>
            <person name="Settipalli S."/>
            <person name="Shea T."/>
            <person name="Sherpa N."/>
            <person name="Shi L."/>
            <person name="Shih D."/>
            <person name="Sparrow T."/>
            <person name="Spaulding J."/>
            <person name="Stalker J."/>
            <person name="Stange-Thomann N."/>
            <person name="Stavropoulos S."/>
            <person name="Stone C."/>
            <person name="Strader C."/>
            <person name="Tesfaye S."/>
            <person name="Thomson T."/>
            <person name="Thoulutsang Y."/>
            <person name="Thoulutsang D."/>
            <person name="Topham K."/>
            <person name="Topping I."/>
            <person name="Tsamla T."/>
            <person name="Vassiliev H."/>
            <person name="Vo A."/>
            <person name="Wangchuk T."/>
            <person name="Wangdi T."/>
            <person name="Weiand M."/>
            <person name="Wilkinson J."/>
            <person name="Wilson A."/>
            <person name="Yadav S."/>
            <person name="Young G."/>
            <person name="Yu Q."/>
            <person name="Zembek L."/>
            <person name="Zhong D."/>
            <person name="Zimmer A."/>
            <person name="Zwirko Z."/>
            <person name="Jaffe D.B."/>
            <person name="Alvarez P."/>
            <person name="Brockman W."/>
            <person name="Butler J."/>
            <person name="Chin C."/>
            <person name="Gnerre S."/>
            <person name="Grabherr M."/>
            <person name="Kleber M."/>
            <person name="Mauceli E."/>
            <person name="MacCallum I."/>
        </authorList>
    </citation>
    <scope>NUCLEOTIDE SEQUENCE [LARGE SCALE GENOMIC DNA]</scope>
    <source>
        <strain evidence="3">MSH-3 / Tucson 14011-0111.49</strain>
    </source>
</reference>
<protein>
    <submittedName>
        <fullName evidence="2">GL21625</fullName>
    </submittedName>
</protein>
<name>B4H6W3_DROPE</name>
<keyword evidence="3" id="KW-1185">Reference proteome</keyword>
<feature type="compositionally biased region" description="Polar residues" evidence="1">
    <location>
        <begin position="58"/>
        <end position="69"/>
    </location>
</feature>
<sequence length="87" mass="9859">MMLALNKELDEDDEDEDGAAPEDVIELDESKRFPFALTWPCQKKSVAEFATNLESLANESNSETAQNSKASREVESQLQLRRTRVQI</sequence>
<feature type="region of interest" description="Disordered" evidence="1">
    <location>
        <begin position="58"/>
        <end position="87"/>
    </location>
</feature>
<evidence type="ECO:0000313" key="2">
    <source>
        <dbReference type="EMBL" id="EDW33551.1"/>
    </source>
</evidence>
<evidence type="ECO:0000256" key="1">
    <source>
        <dbReference type="SAM" id="MobiDB-lite"/>
    </source>
</evidence>
<organism evidence="3">
    <name type="scientific">Drosophila persimilis</name>
    <name type="common">Fruit fly</name>
    <dbReference type="NCBI Taxonomy" id="7234"/>
    <lineage>
        <taxon>Eukaryota</taxon>
        <taxon>Metazoa</taxon>
        <taxon>Ecdysozoa</taxon>
        <taxon>Arthropoda</taxon>
        <taxon>Hexapoda</taxon>
        <taxon>Insecta</taxon>
        <taxon>Pterygota</taxon>
        <taxon>Neoptera</taxon>
        <taxon>Endopterygota</taxon>
        <taxon>Diptera</taxon>
        <taxon>Brachycera</taxon>
        <taxon>Muscomorpha</taxon>
        <taxon>Ephydroidea</taxon>
        <taxon>Drosophilidae</taxon>
        <taxon>Drosophila</taxon>
        <taxon>Sophophora</taxon>
    </lineage>
</organism>